<accession>A0A1X7U8F5</accession>
<dbReference type="InParanoid" id="A0A1X7U8F5"/>
<evidence type="ECO:0000313" key="1">
    <source>
        <dbReference type="EnsemblMetazoa" id="Aqu2.1.23736_001"/>
    </source>
</evidence>
<dbReference type="EnsemblMetazoa" id="Aqu2.1.23736_001">
    <property type="protein sequence ID" value="Aqu2.1.23736_001"/>
    <property type="gene ID" value="Aqu2.1.23736"/>
</dbReference>
<protein>
    <submittedName>
        <fullName evidence="1">Uncharacterized protein</fullName>
    </submittedName>
</protein>
<dbReference type="Gene3D" id="2.120.10.80">
    <property type="entry name" value="Kelch-type beta propeller"/>
    <property type="match status" value="1"/>
</dbReference>
<dbReference type="OrthoDB" id="248923at2759"/>
<organism evidence="1">
    <name type="scientific">Amphimedon queenslandica</name>
    <name type="common">Sponge</name>
    <dbReference type="NCBI Taxonomy" id="400682"/>
    <lineage>
        <taxon>Eukaryota</taxon>
        <taxon>Metazoa</taxon>
        <taxon>Porifera</taxon>
        <taxon>Demospongiae</taxon>
        <taxon>Heteroscleromorpha</taxon>
        <taxon>Haplosclerida</taxon>
        <taxon>Niphatidae</taxon>
        <taxon>Amphimedon</taxon>
    </lineage>
</organism>
<dbReference type="InterPro" id="IPR015915">
    <property type="entry name" value="Kelch-typ_b-propeller"/>
</dbReference>
<name>A0A1X7U8F5_AMPQE</name>
<reference evidence="1" key="1">
    <citation type="submission" date="2017-05" db="UniProtKB">
        <authorList>
            <consortium name="EnsemblMetazoa"/>
        </authorList>
    </citation>
    <scope>IDENTIFICATION</scope>
</reference>
<sequence length="162" mass="17119">MIKVLTSAPSSSGAPGAPSIATFARMMQDLPDLLGVLVHHHNLVVQQVPMKESCLQFRSGNCWGAVAMPQVYSTIALFNGQVLSLGGWDNQPSLSIHSMNVDPRTRQITSWSPVGKPPLAHFDAMATVLNGNRLMVIGGRGAIPGKAGEQILDAAEIAIPVA</sequence>
<dbReference type="AlphaFoldDB" id="A0A1X7U8F5"/>
<proteinExistence type="predicted"/>
<dbReference type="SUPFAM" id="SSF117281">
    <property type="entry name" value="Kelch motif"/>
    <property type="match status" value="1"/>
</dbReference>